<evidence type="ECO:0000256" key="1">
    <source>
        <dbReference type="ARBA" id="ARBA00004442"/>
    </source>
</evidence>
<sequence length="167" mass="18444">MAVFKKFVAPLLVSLLALAHAQASEFAGPYVGTKVGVNWSDATGRSYQESTHTTFFPGLMAGYNFDVDRFVVGVEGFADFHNGSTTGNDGGFDARIGLPLDNHLMPYARIGFTGFWPDTRLHYGAGVEYKFQKNWSVSGEYTGDTAHYDGGHRRNDSLTVGVRYYFF</sequence>
<keyword evidence="6" id="KW-1185">Reference proteome</keyword>
<dbReference type="Gene3D" id="2.40.160.20">
    <property type="match status" value="1"/>
</dbReference>
<accession>A0A158CCG9</accession>
<dbReference type="GO" id="GO:0009279">
    <property type="term" value="C:cell outer membrane"/>
    <property type="evidence" value="ECO:0007669"/>
    <property type="project" value="UniProtKB-SubCell"/>
</dbReference>
<evidence type="ECO:0000256" key="3">
    <source>
        <dbReference type="SAM" id="SignalP"/>
    </source>
</evidence>
<gene>
    <name evidence="5" type="ORF">AWB80_04875</name>
</gene>
<dbReference type="Pfam" id="PF13505">
    <property type="entry name" value="OMP_b-brl"/>
    <property type="match status" value="1"/>
</dbReference>
<feature type="domain" description="Outer membrane protein beta-barrel" evidence="4">
    <location>
        <begin position="11"/>
        <end position="166"/>
    </location>
</feature>
<evidence type="ECO:0000313" key="5">
    <source>
        <dbReference type="EMBL" id="SAK79207.1"/>
    </source>
</evidence>
<feature type="chain" id="PRO_5007622736" description="Outer membrane protein beta-barrel domain-containing protein" evidence="3">
    <location>
        <begin position="24"/>
        <end position="167"/>
    </location>
</feature>
<comment type="subcellular location">
    <subcellularLocation>
        <location evidence="1">Cell outer membrane</location>
    </subcellularLocation>
</comment>
<dbReference type="AlphaFoldDB" id="A0A158CCG9"/>
<keyword evidence="2 3" id="KW-0732">Signal</keyword>
<dbReference type="Proteomes" id="UP000054911">
    <property type="component" value="Unassembled WGS sequence"/>
</dbReference>
<dbReference type="InterPro" id="IPR027385">
    <property type="entry name" value="Beta-barrel_OMP"/>
</dbReference>
<reference evidence="5" key="1">
    <citation type="submission" date="2016-01" db="EMBL/GenBank/DDBJ databases">
        <authorList>
            <person name="Peeters C."/>
        </authorList>
    </citation>
    <scope>NUCLEOTIDE SEQUENCE [LARGE SCALE GENOMIC DNA]</scope>
    <source>
        <strain evidence="5">LMG 29323</strain>
    </source>
</reference>
<comment type="caution">
    <text evidence="5">The sequence shown here is derived from an EMBL/GenBank/DDBJ whole genome shotgun (WGS) entry which is preliminary data.</text>
</comment>
<dbReference type="OrthoDB" id="9128845at2"/>
<proteinExistence type="predicted"/>
<dbReference type="STRING" id="1777141.AWB80_04875"/>
<evidence type="ECO:0000313" key="6">
    <source>
        <dbReference type="Proteomes" id="UP000054911"/>
    </source>
</evidence>
<dbReference type="InterPro" id="IPR006315">
    <property type="entry name" value="OM_autotransptr_brl_dom"/>
</dbReference>
<dbReference type="RefSeq" id="WP_061177247.1">
    <property type="nucleotide sequence ID" value="NZ_FCOE02000018.1"/>
</dbReference>
<name>A0A158CCG9_9BURK</name>
<dbReference type="NCBIfam" id="TIGR01414">
    <property type="entry name" value="autotrans_barl"/>
    <property type="match status" value="1"/>
</dbReference>
<feature type="signal peptide" evidence="3">
    <location>
        <begin position="1"/>
        <end position="23"/>
    </location>
</feature>
<dbReference type="InterPro" id="IPR011250">
    <property type="entry name" value="OMP/PagP_B-barrel"/>
</dbReference>
<evidence type="ECO:0000256" key="2">
    <source>
        <dbReference type="ARBA" id="ARBA00022729"/>
    </source>
</evidence>
<organism evidence="5 6">
    <name type="scientific">Caballeronia pedi</name>
    <dbReference type="NCBI Taxonomy" id="1777141"/>
    <lineage>
        <taxon>Bacteria</taxon>
        <taxon>Pseudomonadati</taxon>
        <taxon>Pseudomonadota</taxon>
        <taxon>Betaproteobacteria</taxon>
        <taxon>Burkholderiales</taxon>
        <taxon>Burkholderiaceae</taxon>
        <taxon>Caballeronia</taxon>
    </lineage>
</organism>
<dbReference type="SUPFAM" id="SSF56925">
    <property type="entry name" value="OMPA-like"/>
    <property type="match status" value="1"/>
</dbReference>
<dbReference type="EMBL" id="FCOE02000018">
    <property type="protein sequence ID" value="SAK79207.1"/>
    <property type="molecule type" value="Genomic_DNA"/>
</dbReference>
<evidence type="ECO:0000259" key="4">
    <source>
        <dbReference type="Pfam" id="PF13505"/>
    </source>
</evidence>
<protein>
    <recommendedName>
        <fullName evidence="4">Outer membrane protein beta-barrel domain-containing protein</fullName>
    </recommendedName>
</protein>